<evidence type="ECO:0000313" key="3">
    <source>
        <dbReference type="Proteomes" id="UP000236664"/>
    </source>
</evidence>
<evidence type="ECO:0000256" key="1">
    <source>
        <dbReference type="SAM" id="MobiDB-lite"/>
    </source>
</evidence>
<gene>
    <name evidence="2" type="ORF">FNYG_05831</name>
</gene>
<feature type="compositionally biased region" description="Basic residues" evidence="1">
    <location>
        <begin position="1"/>
        <end position="17"/>
    </location>
</feature>
<feature type="region of interest" description="Disordered" evidence="1">
    <location>
        <begin position="1"/>
        <end position="78"/>
    </location>
</feature>
<feature type="compositionally biased region" description="Basic and acidic residues" evidence="1">
    <location>
        <begin position="24"/>
        <end position="59"/>
    </location>
</feature>
<proteinExistence type="predicted"/>
<reference evidence="2 3" key="1">
    <citation type="submission" date="2017-06" db="EMBL/GenBank/DDBJ databases">
        <title>Genome of Fusarium nygamai isolate CS10214.</title>
        <authorList>
            <person name="Gardiner D.M."/>
            <person name="Obanor F."/>
            <person name="Kazan K."/>
        </authorList>
    </citation>
    <scope>NUCLEOTIDE SEQUENCE [LARGE SCALE GENOMIC DNA]</scope>
    <source>
        <strain evidence="2 3">CS10214</strain>
    </source>
</reference>
<dbReference type="EMBL" id="MTQA01000075">
    <property type="protein sequence ID" value="PNP80859.1"/>
    <property type="molecule type" value="Genomic_DNA"/>
</dbReference>
<feature type="compositionally biased region" description="Low complexity" evidence="1">
    <location>
        <begin position="64"/>
        <end position="74"/>
    </location>
</feature>
<name>A0A2K0WF11_GIBNY</name>
<accession>A0A2K0WF11</accession>
<dbReference type="AlphaFoldDB" id="A0A2K0WF11"/>
<sequence>MLVRSHYPKKKSLRKGFKSLLRGPLEKRVKPSRTELQKAEKEKREKEKKEKEKEKEKGKSRTQASASSTSASAAKPSIPSEVERLIALTSEAHLLPEEPNPLLESNVESPVVQKQIFIATNDINIDESNITAIDPQGQSQARTLYPLEYNTLVTSTPYSEAFSLPIPEQDIQYTAPSFTSSITQASDLEFDINDSFTLPESTQTTSGTQFGAPSIQSPLVPDYNQDFGNHSGLAWPSDMGQDMQHELPPSAPILSPSSSAGQDLSLVKATYDGGYSTRQVVTFDGSLDLNFIAQSSVEILQRLSPIQVISVPPGIAKKTKCPNGALIEIEQILYACIEFESHHLPFPPTRPYFVVYNDFIGDDGIHITLGRDWVNKVEQACHQIGFQGQGQL</sequence>
<organism evidence="2 3">
    <name type="scientific">Gibberella nygamai</name>
    <name type="common">Bean root rot disease fungus</name>
    <name type="synonym">Fusarium nygamai</name>
    <dbReference type="NCBI Taxonomy" id="42673"/>
    <lineage>
        <taxon>Eukaryota</taxon>
        <taxon>Fungi</taxon>
        <taxon>Dikarya</taxon>
        <taxon>Ascomycota</taxon>
        <taxon>Pezizomycotina</taxon>
        <taxon>Sordariomycetes</taxon>
        <taxon>Hypocreomycetidae</taxon>
        <taxon>Hypocreales</taxon>
        <taxon>Nectriaceae</taxon>
        <taxon>Fusarium</taxon>
        <taxon>Fusarium fujikuroi species complex</taxon>
    </lineage>
</organism>
<keyword evidence="3" id="KW-1185">Reference proteome</keyword>
<dbReference type="OrthoDB" id="5096893at2759"/>
<protein>
    <submittedName>
        <fullName evidence="2">Uncharacterized protein</fullName>
    </submittedName>
</protein>
<evidence type="ECO:0000313" key="2">
    <source>
        <dbReference type="EMBL" id="PNP80859.1"/>
    </source>
</evidence>
<comment type="caution">
    <text evidence="2">The sequence shown here is derived from an EMBL/GenBank/DDBJ whole genome shotgun (WGS) entry which is preliminary data.</text>
</comment>
<dbReference type="Proteomes" id="UP000236664">
    <property type="component" value="Unassembled WGS sequence"/>
</dbReference>